<dbReference type="InterPro" id="IPR024925">
    <property type="entry name" value="Malonyl_CoA-ACP_transAc"/>
</dbReference>
<comment type="similarity">
    <text evidence="6">Belongs to the fabD family.</text>
</comment>
<dbReference type="SUPFAM" id="SSF55048">
    <property type="entry name" value="Probable ACP-binding domain of malonyl-CoA ACP transacylase"/>
    <property type="match status" value="1"/>
</dbReference>
<feature type="domain" description="Malonyl-CoA:ACP transacylase (MAT)" evidence="8">
    <location>
        <begin position="11"/>
        <end position="314"/>
    </location>
</feature>
<evidence type="ECO:0000256" key="1">
    <source>
        <dbReference type="ARBA" id="ARBA00013258"/>
    </source>
</evidence>
<evidence type="ECO:0000256" key="3">
    <source>
        <dbReference type="ARBA" id="ARBA00022679"/>
    </source>
</evidence>
<dbReference type="SUPFAM" id="SSF52151">
    <property type="entry name" value="FabD/lysophospholipase-like"/>
    <property type="match status" value="1"/>
</dbReference>
<dbReference type="AlphaFoldDB" id="A0AAW9R9T9"/>
<dbReference type="InterPro" id="IPR001227">
    <property type="entry name" value="Ac_transferase_dom_sf"/>
</dbReference>
<evidence type="ECO:0000256" key="4">
    <source>
        <dbReference type="ARBA" id="ARBA00023315"/>
    </source>
</evidence>
<dbReference type="InterPro" id="IPR016035">
    <property type="entry name" value="Acyl_Trfase/lysoPLipase"/>
</dbReference>
<dbReference type="GO" id="GO:0004314">
    <property type="term" value="F:[acyl-carrier-protein] S-malonyltransferase activity"/>
    <property type="evidence" value="ECO:0007669"/>
    <property type="project" value="UniProtKB-EC"/>
</dbReference>
<gene>
    <name evidence="9" type="primary">fabD</name>
    <name evidence="9" type="ORF">V3330_12060</name>
</gene>
<dbReference type="PANTHER" id="PTHR42681">
    <property type="entry name" value="MALONYL-COA-ACYL CARRIER PROTEIN TRANSACYLASE, MITOCHONDRIAL"/>
    <property type="match status" value="1"/>
</dbReference>
<dbReference type="GO" id="GO:0005829">
    <property type="term" value="C:cytosol"/>
    <property type="evidence" value="ECO:0007669"/>
    <property type="project" value="TreeGrafter"/>
</dbReference>
<name>A0AAW9R9T9_9GAMM</name>
<dbReference type="InterPro" id="IPR014043">
    <property type="entry name" value="Acyl_transferase_dom"/>
</dbReference>
<dbReference type="Gene3D" id="3.30.70.250">
    <property type="entry name" value="Malonyl-CoA ACP transacylase, ACP-binding"/>
    <property type="match status" value="1"/>
</dbReference>
<organism evidence="9 10">
    <name type="scientific">Elongatibacter sediminis</name>
    <dbReference type="NCBI Taxonomy" id="3119006"/>
    <lineage>
        <taxon>Bacteria</taxon>
        <taxon>Pseudomonadati</taxon>
        <taxon>Pseudomonadota</taxon>
        <taxon>Gammaproteobacteria</taxon>
        <taxon>Chromatiales</taxon>
        <taxon>Wenzhouxiangellaceae</taxon>
        <taxon>Elongatibacter</taxon>
    </lineage>
</organism>
<sequence length="316" mass="33660">MNQNRQKTAFLFPGQGSQSVGMLADLARHSPWVKNTFDEASQVLGYNLWELTLEGPAERLNQTEVTQPAMLAAGVATWRVWRDLGGFEPDLMAGHSLGEYSALVAAGNLEFGTAVAVVAERARLMQAATPAGTGAMAAIIGLEDTPLREACEAAAQGQVVSCANFNSPGQTVIAGDKDAVERACALALEAGARRAVNLPVSVPSHCALMRSASRELEITLVDTGIQPGSTPVLHNADVQAHTGADSIREALVKQLWQPVRWAETIREMESRGVTRFAECGPGKVLAGLNRRISRGAEIKALTDFDALQTTLNSWSS</sequence>
<dbReference type="Gene3D" id="3.40.366.10">
    <property type="entry name" value="Malonyl-Coenzyme A Acyl Carrier Protein, domain 2"/>
    <property type="match status" value="1"/>
</dbReference>
<evidence type="ECO:0000256" key="5">
    <source>
        <dbReference type="ARBA" id="ARBA00048462"/>
    </source>
</evidence>
<feature type="active site" evidence="7">
    <location>
        <position position="205"/>
    </location>
</feature>
<dbReference type="InterPro" id="IPR050858">
    <property type="entry name" value="Mal-CoA-ACP_Trans/PKS_FabD"/>
</dbReference>
<dbReference type="Proteomes" id="UP001359886">
    <property type="component" value="Unassembled WGS sequence"/>
</dbReference>
<keyword evidence="3 6" id="KW-0808">Transferase</keyword>
<evidence type="ECO:0000256" key="6">
    <source>
        <dbReference type="PIRNR" id="PIRNR000446"/>
    </source>
</evidence>
<dbReference type="PANTHER" id="PTHR42681:SF1">
    <property type="entry name" value="MALONYL-COA-ACYL CARRIER PROTEIN TRANSACYLASE, MITOCHONDRIAL"/>
    <property type="match status" value="1"/>
</dbReference>
<keyword evidence="4 6" id="KW-0012">Acyltransferase</keyword>
<comment type="catalytic activity">
    <reaction evidence="5 6">
        <text>holo-[ACP] + malonyl-CoA = malonyl-[ACP] + CoA</text>
        <dbReference type="Rhea" id="RHEA:41792"/>
        <dbReference type="Rhea" id="RHEA-COMP:9623"/>
        <dbReference type="Rhea" id="RHEA-COMP:9685"/>
        <dbReference type="ChEBI" id="CHEBI:57287"/>
        <dbReference type="ChEBI" id="CHEBI:57384"/>
        <dbReference type="ChEBI" id="CHEBI:64479"/>
        <dbReference type="ChEBI" id="CHEBI:78449"/>
        <dbReference type="EC" id="2.3.1.39"/>
    </reaction>
</comment>
<feature type="active site" evidence="7">
    <location>
        <position position="96"/>
    </location>
</feature>
<dbReference type="SMART" id="SM00827">
    <property type="entry name" value="PKS_AT"/>
    <property type="match status" value="1"/>
</dbReference>
<protein>
    <recommendedName>
        <fullName evidence="2 6">Malonyl CoA-acyl carrier protein transacylase</fullName>
        <ecNumber evidence="1 6">2.3.1.39</ecNumber>
    </recommendedName>
</protein>
<dbReference type="EC" id="2.3.1.39" evidence="1 6"/>
<keyword evidence="10" id="KW-1185">Reference proteome</keyword>
<dbReference type="Pfam" id="PF00698">
    <property type="entry name" value="Acyl_transf_1"/>
    <property type="match status" value="1"/>
</dbReference>
<dbReference type="PIRSF" id="PIRSF000446">
    <property type="entry name" value="Mct"/>
    <property type="match status" value="1"/>
</dbReference>
<evidence type="ECO:0000313" key="10">
    <source>
        <dbReference type="Proteomes" id="UP001359886"/>
    </source>
</evidence>
<evidence type="ECO:0000256" key="2">
    <source>
        <dbReference type="ARBA" id="ARBA00018953"/>
    </source>
</evidence>
<evidence type="ECO:0000256" key="7">
    <source>
        <dbReference type="PIRSR" id="PIRSR000446-1"/>
    </source>
</evidence>
<reference evidence="9 10" key="1">
    <citation type="submission" date="2024-02" db="EMBL/GenBank/DDBJ databases">
        <title>A novel Wenzhouxiangellaceae bacterium, isolated from coastal sediments.</title>
        <authorList>
            <person name="Du Z.-J."/>
            <person name="Ye Y.-Q."/>
            <person name="Zhang X.-Y."/>
        </authorList>
    </citation>
    <scope>NUCLEOTIDE SEQUENCE [LARGE SCALE GENOMIC DNA]</scope>
    <source>
        <strain evidence="9 10">CH-27</strain>
    </source>
</reference>
<dbReference type="NCBIfam" id="TIGR00128">
    <property type="entry name" value="fabD"/>
    <property type="match status" value="1"/>
</dbReference>
<accession>A0AAW9R9T9</accession>
<dbReference type="GO" id="GO:0006633">
    <property type="term" value="P:fatty acid biosynthetic process"/>
    <property type="evidence" value="ECO:0007669"/>
    <property type="project" value="TreeGrafter"/>
</dbReference>
<dbReference type="FunFam" id="3.30.70.250:FF:000001">
    <property type="entry name" value="Malonyl CoA-acyl carrier protein transacylase"/>
    <property type="match status" value="1"/>
</dbReference>
<proteinExistence type="inferred from homology"/>
<dbReference type="EMBL" id="JAZHOG010000007">
    <property type="protein sequence ID" value="MEJ8568360.1"/>
    <property type="molecule type" value="Genomic_DNA"/>
</dbReference>
<evidence type="ECO:0000313" key="9">
    <source>
        <dbReference type="EMBL" id="MEJ8568360.1"/>
    </source>
</evidence>
<dbReference type="RefSeq" id="WP_354695678.1">
    <property type="nucleotide sequence ID" value="NZ_JAZHOG010000007.1"/>
</dbReference>
<dbReference type="InterPro" id="IPR016036">
    <property type="entry name" value="Malonyl_transacylase_ACP-bd"/>
</dbReference>
<evidence type="ECO:0000259" key="8">
    <source>
        <dbReference type="SMART" id="SM00827"/>
    </source>
</evidence>
<dbReference type="InterPro" id="IPR004410">
    <property type="entry name" value="Malonyl_CoA-ACP_transAc_FabD"/>
</dbReference>
<comment type="caution">
    <text evidence="9">The sequence shown here is derived from an EMBL/GenBank/DDBJ whole genome shotgun (WGS) entry which is preliminary data.</text>
</comment>